<proteinExistence type="predicted"/>
<reference evidence="1 2" key="1">
    <citation type="journal article" date="2013" name="Appl. Environ. Microbiol.">
        <title>The genome of the alga-associated marine flavobacterium Formosa agariphila KMM 3901T reveals a broad potential for degradation of algal polysaccharides.</title>
        <authorList>
            <person name="Mann A.J."/>
            <person name="Hahnke R.L."/>
            <person name="Huang S."/>
            <person name="Werner J."/>
            <person name="Xing P."/>
            <person name="Barbeyron T."/>
            <person name="Huettel B."/>
            <person name="Stueber K."/>
            <person name="Reinhardt R."/>
            <person name="Harder J."/>
            <person name="Gloeckner F.O."/>
            <person name="Amann R.I."/>
            <person name="Teeling H."/>
        </authorList>
    </citation>
    <scope>NUCLEOTIDE SEQUENCE [LARGE SCALE GENOMIC DNA]</scope>
    <source>
        <strain evidence="2">DSM 15362 / KCTC 12365 / LMG 23005 / KMM 3901</strain>
    </source>
</reference>
<gene>
    <name evidence="1" type="ORF">BN863_28740</name>
</gene>
<accession>T2KQ54</accession>
<dbReference type="RefSeq" id="WP_038531833.1">
    <property type="nucleotide sequence ID" value="NZ_HG315671.1"/>
</dbReference>
<keyword evidence="2" id="KW-1185">Reference proteome</keyword>
<dbReference type="Proteomes" id="UP000016160">
    <property type="component" value="Chromosome"/>
</dbReference>
<sequence>MKQFIDLGSDITNNGLHAFSFFCTEKGTIETFNGKQHWTSLKAFASDYDNEEIDIQFYLGLIPFKFNVDDSFLTVELNETEIELEKLRPNTYLEPIAITDLEADLKRAVDDKNYKLAHYISAKLEYLTKGSHSEV</sequence>
<name>T2KQ54_FORAG</name>
<dbReference type="STRING" id="1347342.BN863_28740"/>
<evidence type="ECO:0000313" key="1">
    <source>
        <dbReference type="EMBL" id="CDF80586.1"/>
    </source>
</evidence>
<dbReference type="EMBL" id="HG315671">
    <property type="protein sequence ID" value="CDF80586.1"/>
    <property type="molecule type" value="Genomic_DNA"/>
</dbReference>
<protein>
    <submittedName>
        <fullName evidence="1">Uncharacterized protein</fullName>
    </submittedName>
</protein>
<dbReference type="AlphaFoldDB" id="T2KQ54"/>
<dbReference type="PATRIC" id="fig|1347342.6.peg.2893"/>
<evidence type="ECO:0000313" key="2">
    <source>
        <dbReference type="Proteomes" id="UP000016160"/>
    </source>
</evidence>
<organism evidence="1 2">
    <name type="scientific">Formosa agariphila (strain DSM 15362 / KCTC 12365 / LMG 23005 / KMM 3901 / M-2Alg 35-1)</name>
    <dbReference type="NCBI Taxonomy" id="1347342"/>
    <lineage>
        <taxon>Bacteria</taxon>
        <taxon>Pseudomonadati</taxon>
        <taxon>Bacteroidota</taxon>
        <taxon>Flavobacteriia</taxon>
        <taxon>Flavobacteriales</taxon>
        <taxon>Flavobacteriaceae</taxon>
        <taxon>Formosa</taxon>
    </lineage>
</organism>
<dbReference type="HOGENOM" id="CLU_1882707_0_0_10"/>